<keyword evidence="3" id="KW-0614">Plasmid</keyword>
<dbReference type="AlphaFoldDB" id="E3HCZ6"/>
<keyword evidence="2" id="KW-0472">Membrane</keyword>
<dbReference type="RefSeq" id="WP_013388711.1">
    <property type="nucleotide sequence ID" value="NC_014633.1"/>
</dbReference>
<keyword evidence="2" id="KW-1133">Transmembrane helix</keyword>
<accession>E3HCZ6</accession>
<sequence length="87" mass="10295">MMLNLKKGVKKILFLDRGEKEEKTEKIVKSDINRYDQDIEELRIEIEAINKEVEKIKKISKRYRGIFILLILGNLLMGLYILFKIGL</sequence>
<keyword evidence="2" id="KW-0812">Transmembrane</keyword>
<organism evidence="3 4">
    <name type="scientific">Ilyobacter polytropus (strain ATCC 51220 / DSM 2926 / LMG 16218 / CuHBu1)</name>
    <dbReference type="NCBI Taxonomy" id="572544"/>
    <lineage>
        <taxon>Bacteria</taxon>
        <taxon>Fusobacteriati</taxon>
        <taxon>Fusobacteriota</taxon>
        <taxon>Fusobacteriia</taxon>
        <taxon>Fusobacteriales</taxon>
        <taxon>Fusobacteriaceae</taxon>
        <taxon>Ilyobacter</taxon>
    </lineage>
</organism>
<evidence type="ECO:0000256" key="1">
    <source>
        <dbReference type="SAM" id="Coils"/>
    </source>
</evidence>
<keyword evidence="4" id="KW-1185">Reference proteome</keyword>
<keyword evidence="1" id="KW-0175">Coiled coil</keyword>
<geneLocation type="plasmid" evidence="3 4">
    <name>pILYOP01</name>
</geneLocation>
<gene>
    <name evidence="3" type="ordered locus">Ilyop_2291</name>
</gene>
<dbReference type="HOGENOM" id="CLU_2479145_0_0_0"/>
<dbReference type="KEGG" id="ipo:Ilyop_2291"/>
<evidence type="ECO:0000313" key="4">
    <source>
        <dbReference type="Proteomes" id="UP000006875"/>
    </source>
</evidence>
<feature type="coiled-coil region" evidence="1">
    <location>
        <begin position="32"/>
        <end position="59"/>
    </location>
</feature>
<proteinExistence type="predicted"/>
<protein>
    <submittedName>
        <fullName evidence="3">Uncharacterized protein</fullName>
    </submittedName>
</protein>
<evidence type="ECO:0000256" key="2">
    <source>
        <dbReference type="SAM" id="Phobius"/>
    </source>
</evidence>
<dbReference type="EMBL" id="CP002282">
    <property type="protein sequence ID" value="ADO84052.1"/>
    <property type="molecule type" value="Genomic_DNA"/>
</dbReference>
<evidence type="ECO:0000313" key="3">
    <source>
        <dbReference type="EMBL" id="ADO84052.1"/>
    </source>
</evidence>
<reference evidence="3 4" key="1">
    <citation type="journal article" date="2010" name="Stand. Genomic Sci.">
        <title>Complete genome sequence of Ilyobacter polytropus type strain (CuHbu1).</title>
        <authorList>
            <person name="Sikorski J."/>
            <person name="Chertkov O."/>
            <person name="Lapidus A."/>
            <person name="Nolan M."/>
            <person name="Lucas S."/>
            <person name="Del Rio T.G."/>
            <person name="Tice H."/>
            <person name="Cheng J.F."/>
            <person name="Tapia R."/>
            <person name="Han C."/>
            <person name="Goodwin L."/>
            <person name="Pitluck S."/>
            <person name="Liolios K."/>
            <person name="Ivanova N."/>
            <person name="Mavromatis K."/>
            <person name="Mikhailova N."/>
            <person name="Pati A."/>
            <person name="Chen A."/>
            <person name="Palaniappan K."/>
            <person name="Land M."/>
            <person name="Hauser L."/>
            <person name="Chang Y.J."/>
            <person name="Jeffries C.D."/>
            <person name="Brambilla E."/>
            <person name="Yasawong M."/>
            <person name="Rohde M."/>
            <person name="Pukall R."/>
            <person name="Spring S."/>
            <person name="Goker M."/>
            <person name="Woyke T."/>
            <person name="Bristow J."/>
            <person name="Eisen J.A."/>
            <person name="Markowitz V."/>
            <person name="Hugenholtz P."/>
            <person name="Kyrpides N.C."/>
            <person name="Klenk H.P."/>
        </authorList>
    </citation>
    <scope>NUCLEOTIDE SEQUENCE [LARGE SCALE GENOMIC DNA]</scope>
    <source>
        <strain evidence="4">ATCC 51220 / DSM 2926 / LMG 16218 / CuHBu1</strain>
        <plasmid evidence="4">pILYOP01</plasmid>
    </source>
</reference>
<name>E3HCZ6_ILYPC</name>
<feature type="transmembrane region" description="Helical" evidence="2">
    <location>
        <begin position="65"/>
        <end position="83"/>
    </location>
</feature>
<dbReference type="Proteomes" id="UP000006875">
    <property type="component" value="Plasmid pILYOP01"/>
</dbReference>